<protein>
    <submittedName>
        <fullName evidence="2">Uncharacterized protein</fullName>
    </submittedName>
</protein>
<dbReference type="EMBL" id="NGJK01000070">
    <property type="protein sequence ID" value="RAP02831.1"/>
    <property type="molecule type" value="Genomic_DNA"/>
</dbReference>
<dbReference type="InterPro" id="IPR013783">
    <property type="entry name" value="Ig-like_fold"/>
</dbReference>
<dbReference type="Gene3D" id="2.60.40.10">
    <property type="entry name" value="Immunoglobulins"/>
    <property type="match status" value="1"/>
</dbReference>
<reference evidence="2 3" key="1">
    <citation type="submission" date="2017-05" db="EMBL/GenBank/DDBJ databases">
        <title>Host range expansion of the Methanosphaera genus to humans and monogastric animals involves recent and extensive reduction in genome content.</title>
        <authorList>
            <person name="Hoedt E.C."/>
            <person name="Volmer J.G."/>
            <person name="Parks D.H."/>
            <person name="Rosewarne C.P."/>
            <person name="Denman S.E."/>
            <person name="Mcsweeney C.S."/>
            <person name="O Cuiv P."/>
            <person name="Hugenholtz P."/>
            <person name="Tyson G.W."/>
            <person name="Morrison M."/>
        </authorList>
    </citation>
    <scope>NUCLEOTIDE SEQUENCE [LARGE SCALE GENOMIC DNA]</scope>
    <source>
        <strain evidence="2 3">PA5</strain>
    </source>
</reference>
<gene>
    <name evidence="2" type="ORF">CA615_05485</name>
</gene>
<dbReference type="RefSeq" id="WP_112149656.1">
    <property type="nucleotide sequence ID" value="NZ_NGJK01000070.1"/>
</dbReference>
<dbReference type="Proteomes" id="UP000248557">
    <property type="component" value="Unassembled WGS sequence"/>
</dbReference>
<proteinExistence type="predicted"/>
<evidence type="ECO:0000313" key="3">
    <source>
        <dbReference type="Proteomes" id="UP000248557"/>
    </source>
</evidence>
<evidence type="ECO:0000256" key="1">
    <source>
        <dbReference type="SAM" id="MobiDB-lite"/>
    </source>
</evidence>
<accession>A0A328PXY7</accession>
<name>A0A328PXY7_9EURY</name>
<dbReference type="SUPFAM" id="SSF51126">
    <property type="entry name" value="Pectin lyase-like"/>
    <property type="match status" value="1"/>
</dbReference>
<feature type="region of interest" description="Disordered" evidence="1">
    <location>
        <begin position="31"/>
        <end position="52"/>
    </location>
</feature>
<organism evidence="2 3">
    <name type="scientific">Methanosphaera stadtmanae</name>
    <dbReference type="NCBI Taxonomy" id="2317"/>
    <lineage>
        <taxon>Archaea</taxon>
        <taxon>Methanobacteriati</taxon>
        <taxon>Methanobacteriota</taxon>
        <taxon>Methanomada group</taxon>
        <taxon>Methanobacteria</taxon>
        <taxon>Methanobacteriales</taxon>
        <taxon>Methanobacteriaceae</taxon>
        <taxon>Methanosphaera</taxon>
    </lineage>
</organism>
<dbReference type="InterPro" id="IPR011050">
    <property type="entry name" value="Pectin_lyase_fold/virulence"/>
</dbReference>
<sequence length="857" mass="94311">MKKIYLMIFCLITILLSVTAISATNDTKIQTNTESTQTPQITNENPINSMENSKADNNKFNIESATSPTIKTSNTQQYEYTNTKNLKTESNSKNVINLTPTTFNQSSINDAKNNSDIYFSKGKYYLNSMIIDKNIRIIGENKTNTILIANSTSSIFTINKNIKISLINITLQDYNTDSNNTAIINNGILEIDNCKFQNNTGLNKSLKGGSIYNTGTLTVSNSEFMNNYASWGASIYNNNGTVVLNKSEFSKESTLNVGGSTYNIHGIMNIYDCLYLENNGVSGAAIYNAFGILNVNNSKFIKNNAISFYGGAIYNTGITNVNNSQFLYNHATYDGGAITNTNNFTATNCSFEVNTAGGSGGCIENIAWTENENGNLTLLYCNFTENSAGVNGGAIVNLNTTPVAGNYGTVTARNCIFEANSAGEVGGAICNNQYINLEYNVFVDNDASTSNTIYSLESTIKSVENNWWASNNPKWDRIGVTPKTWVIMTFTNTTTLLESLDTKLIVTLNSLNNNKKLEGTLPLRSVVYLSENSTFQENFQEINATTTNKCSPGMGNISAKIDNQKISLQPVYANISYILINNNQTIKVIYNLPKTIDAKSILKINGKTATEIFRITNGKKEVIMDIPGYWNNKNYMLRVILVTRTGESLIKDINLTIPKRDVTTNVSIISNKTIKVGDTIQIVAHVMTGNKNVTGGKVVFKINGKTIKTNVKVKNGVAIINYTIPYSFNPKNYNLTVQYSGSDNKNVAKTSIPLVVSKQDVHPDVVKPMQLLGGTTISSIIGLLDTHNNYVSNGKVCYKINNKTIKTNISLTDGVFTFDYTTPEVPPGKKIHETLTIIMGENKKYNAMRVDIPLIIY</sequence>
<comment type="caution">
    <text evidence="2">The sequence shown here is derived from an EMBL/GenBank/DDBJ whole genome shotgun (WGS) entry which is preliminary data.</text>
</comment>
<dbReference type="AlphaFoldDB" id="A0A328PXY7"/>
<evidence type="ECO:0000313" key="2">
    <source>
        <dbReference type="EMBL" id="RAP02831.1"/>
    </source>
</evidence>